<keyword evidence="8" id="KW-1185">Reference proteome</keyword>
<dbReference type="InterPro" id="IPR000500">
    <property type="entry name" value="Connexin"/>
</dbReference>
<comment type="subcellular location">
    <subcellularLocation>
        <location evidence="1">Cell membrane</location>
        <topology evidence="1">Multi-pass membrane protein</topology>
    </subcellularLocation>
</comment>
<organism evidence="7 8">
    <name type="scientific">Papio anubis</name>
    <name type="common">Olive baboon</name>
    <dbReference type="NCBI Taxonomy" id="9555"/>
    <lineage>
        <taxon>Eukaryota</taxon>
        <taxon>Metazoa</taxon>
        <taxon>Chordata</taxon>
        <taxon>Craniata</taxon>
        <taxon>Vertebrata</taxon>
        <taxon>Euteleostomi</taxon>
        <taxon>Mammalia</taxon>
        <taxon>Eutheria</taxon>
        <taxon>Euarchontoglires</taxon>
        <taxon>Primates</taxon>
        <taxon>Haplorrhini</taxon>
        <taxon>Catarrhini</taxon>
        <taxon>Cercopithecidae</taxon>
        <taxon>Cercopithecinae</taxon>
        <taxon>Papio</taxon>
    </lineage>
</organism>
<dbReference type="PANTHER" id="PTHR11984:SF50">
    <property type="entry name" value="GAP JUNCTION DELTA-2 PROTEIN-LIKE"/>
    <property type="match status" value="1"/>
</dbReference>
<dbReference type="Gene3D" id="1.20.1440.80">
    <property type="entry name" value="Gap junction channel protein cysteine-rich domain"/>
    <property type="match status" value="1"/>
</dbReference>
<proteinExistence type="predicted"/>
<keyword evidence="4" id="KW-1133">Transmembrane helix</keyword>
<evidence type="ECO:0000256" key="3">
    <source>
        <dbReference type="ARBA" id="ARBA00022692"/>
    </source>
</evidence>
<evidence type="ECO:0000259" key="6">
    <source>
        <dbReference type="Pfam" id="PF00029"/>
    </source>
</evidence>
<evidence type="ECO:0000256" key="1">
    <source>
        <dbReference type="ARBA" id="ARBA00004651"/>
    </source>
</evidence>
<dbReference type="Pfam" id="PF00029">
    <property type="entry name" value="Connexin"/>
    <property type="match status" value="1"/>
</dbReference>
<accession>A0A8I5N646</accession>
<dbReference type="GO" id="GO:0007267">
    <property type="term" value="P:cell-cell signaling"/>
    <property type="evidence" value="ECO:0007669"/>
    <property type="project" value="TreeGrafter"/>
</dbReference>
<evidence type="ECO:0000313" key="8">
    <source>
        <dbReference type="Proteomes" id="UP000028761"/>
    </source>
</evidence>
<evidence type="ECO:0000256" key="5">
    <source>
        <dbReference type="ARBA" id="ARBA00023136"/>
    </source>
</evidence>
<name>A0A8I5N646_PAPAN</name>
<dbReference type="GO" id="GO:0005243">
    <property type="term" value="F:gap junction channel activity"/>
    <property type="evidence" value="ECO:0007669"/>
    <property type="project" value="TreeGrafter"/>
</dbReference>
<keyword evidence="5" id="KW-0472">Membrane</keyword>
<dbReference type="GO" id="GO:0005922">
    <property type="term" value="C:connexin complex"/>
    <property type="evidence" value="ECO:0007669"/>
    <property type="project" value="InterPro"/>
</dbReference>
<keyword evidence="3" id="KW-0812">Transmembrane</keyword>
<dbReference type="InterPro" id="IPR038359">
    <property type="entry name" value="Connexin_N_sf"/>
</dbReference>
<dbReference type="InterPro" id="IPR013092">
    <property type="entry name" value="Connexin_N"/>
</dbReference>
<evidence type="ECO:0000256" key="4">
    <source>
        <dbReference type="ARBA" id="ARBA00022989"/>
    </source>
</evidence>
<evidence type="ECO:0000256" key="2">
    <source>
        <dbReference type="ARBA" id="ARBA00022475"/>
    </source>
</evidence>
<dbReference type="AlphaFoldDB" id="A0A8I5N646"/>
<sequence>MNFHRGILGEICLVLCRAEENARTVGRPESLLSWEEFSGSLTVIEMSDWSFLGWLLTRVQNDSTVVGKVWLTVLVLHILPVVLLATNAVCRMSTASSSCNTLQPGCTNDRFSHFRWGFPDCAGGCTLHLLGCLCAALDGEGEAVGVERGYLLETVQELAAGGALPGPRLGPLGTSYFLEGQLLVGEEVFPQMPWGCRPVPQPVVTQGSGRLHCPRGAAGLHGAGLPGGVYSLGMMCHSCFTATPPLSLQS</sequence>
<feature type="domain" description="Connexin N-terminal" evidence="6">
    <location>
        <begin position="48"/>
        <end position="114"/>
    </location>
</feature>
<dbReference type="Proteomes" id="UP000028761">
    <property type="component" value="Unplaced"/>
</dbReference>
<reference evidence="7" key="2">
    <citation type="submission" date="2025-09" db="UniProtKB">
        <authorList>
            <consortium name="Ensembl"/>
        </authorList>
    </citation>
    <scope>IDENTIFICATION</scope>
</reference>
<evidence type="ECO:0000313" key="7">
    <source>
        <dbReference type="Ensembl" id="ENSPANP00000051538.1"/>
    </source>
</evidence>
<protein>
    <recommendedName>
        <fullName evidence="6">Connexin N-terminal domain-containing protein</fullName>
    </recommendedName>
</protein>
<dbReference type="Ensembl" id="ENSPANT00000082221.1">
    <property type="protein sequence ID" value="ENSPANP00000051538.1"/>
    <property type="gene ID" value="ENSPANG00000040796.1"/>
</dbReference>
<reference evidence="7" key="1">
    <citation type="submission" date="2025-08" db="UniProtKB">
        <authorList>
            <consortium name="Ensembl"/>
        </authorList>
    </citation>
    <scope>IDENTIFICATION</scope>
</reference>
<dbReference type="PANTHER" id="PTHR11984">
    <property type="entry name" value="CONNEXIN"/>
    <property type="match status" value="1"/>
</dbReference>
<keyword evidence="2" id="KW-1003">Cell membrane</keyword>